<evidence type="ECO:0000313" key="2">
    <source>
        <dbReference type="Proteomes" id="UP000663874"/>
    </source>
</evidence>
<evidence type="ECO:0000313" key="1">
    <source>
        <dbReference type="EMBL" id="CAF4247371.1"/>
    </source>
</evidence>
<name>A0A820EIJ8_9BILA</name>
<gene>
    <name evidence="1" type="ORF">FNK824_LOCUS38452</name>
</gene>
<protein>
    <submittedName>
        <fullName evidence="1">Uncharacterized protein</fullName>
    </submittedName>
</protein>
<accession>A0A820EIJ8</accession>
<dbReference type="AlphaFoldDB" id="A0A820EIJ8"/>
<comment type="caution">
    <text evidence="1">The sequence shown here is derived from an EMBL/GenBank/DDBJ whole genome shotgun (WGS) entry which is preliminary data.</text>
</comment>
<organism evidence="1 2">
    <name type="scientific">Rotaria sordida</name>
    <dbReference type="NCBI Taxonomy" id="392033"/>
    <lineage>
        <taxon>Eukaryota</taxon>
        <taxon>Metazoa</taxon>
        <taxon>Spiralia</taxon>
        <taxon>Gnathifera</taxon>
        <taxon>Rotifera</taxon>
        <taxon>Eurotatoria</taxon>
        <taxon>Bdelloidea</taxon>
        <taxon>Philodinida</taxon>
        <taxon>Philodinidae</taxon>
        <taxon>Rotaria</taxon>
    </lineage>
</organism>
<dbReference type="EMBL" id="CAJOBE010021959">
    <property type="protein sequence ID" value="CAF4247371.1"/>
    <property type="molecule type" value="Genomic_DNA"/>
</dbReference>
<sequence>MSKYAKKKRSIPHEASSESLHKYFKPLNGISDQIISPSSETQPVHVNDISTNGPSQLSFSLNNTSSLVDNISRLSIDKREITLCNSFKNISTTNADSISSIEPIQSATLLQSNISVQSSNTSLLHQNNIKESTPLDVPHKEFVGKIHAFIVQLKTIVDSLDTSCREQIEIINAQLFNIEFVSPQSNDTISRDADE</sequence>
<proteinExistence type="predicted"/>
<reference evidence="1" key="1">
    <citation type="submission" date="2021-02" db="EMBL/GenBank/DDBJ databases">
        <authorList>
            <person name="Nowell W R."/>
        </authorList>
    </citation>
    <scope>NUCLEOTIDE SEQUENCE</scope>
</reference>
<dbReference type="Proteomes" id="UP000663874">
    <property type="component" value="Unassembled WGS sequence"/>
</dbReference>